<dbReference type="EMBL" id="NOIG01000005">
    <property type="protein sequence ID" value="OYD50668.1"/>
    <property type="molecule type" value="Genomic_DNA"/>
</dbReference>
<evidence type="ECO:0000313" key="1">
    <source>
        <dbReference type="EMBL" id="OYD50668.1"/>
    </source>
</evidence>
<keyword evidence="2" id="KW-1185">Reference proteome</keyword>
<evidence type="ECO:0000313" key="2">
    <source>
        <dbReference type="Proteomes" id="UP000215441"/>
    </source>
</evidence>
<dbReference type="RefSeq" id="WP_094288268.1">
    <property type="nucleotide sequence ID" value="NZ_NOIG01000005.1"/>
</dbReference>
<protein>
    <submittedName>
        <fullName evidence="1">Uncharacterized protein</fullName>
    </submittedName>
</protein>
<organism evidence="1 2">
    <name type="scientific">Acidovorax kalamii</name>
    <dbReference type="NCBI Taxonomy" id="2004485"/>
    <lineage>
        <taxon>Bacteria</taxon>
        <taxon>Pseudomonadati</taxon>
        <taxon>Pseudomonadota</taxon>
        <taxon>Betaproteobacteria</taxon>
        <taxon>Burkholderiales</taxon>
        <taxon>Comamonadaceae</taxon>
        <taxon>Acidovorax</taxon>
    </lineage>
</organism>
<dbReference type="OrthoDB" id="8781925at2"/>
<accession>A0A235ENP4</accession>
<proteinExistence type="predicted"/>
<sequence length="303" mass="32425">MTNQQGAPEALRTITRYEVVDCIDSKHVPAVIPNKDGPWVRYEDHLAALVEAQQPAPSAAAGMDELLAIAKRLAVATDEGDDQAQGTHYVDKQGLIRCKGSFLSLIEDARAVICSAAPQPSPTPQADSRPAPVLGYPQLPEPQYQMGGKGHSDAAMRAYVDADRAARAPADSVTAPAGGVVDGWKLAPKEPTLHMGWAYLDAAKESDPLRTHTFNHAGYRAMLAAATTPPAQAADSVLEDAARLKEAVGLLEELAEHDNYSTEYDGRMLYICPECGEQDGEHRANCAFVRAKAFLAARKQGGV</sequence>
<gene>
    <name evidence="1" type="ORF">CBY09_08005</name>
</gene>
<comment type="caution">
    <text evidence="1">The sequence shown here is derived from an EMBL/GenBank/DDBJ whole genome shotgun (WGS) entry which is preliminary data.</text>
</comment>
<reference evidence="1 2" key="1">
    <citation type="submission" date="2017-07" db="EMBL/GenBank/DDBJ databases">
        <title>Acidovorax KNDSW TSA 6 genome sequence and assembly.</title>
        <authorList>
            <person name="Mayilraj S."/>
        </authorList>
    </citation>
    <scope>NUCLEOTIDE SEQUENCE [LARGE SCALE GENOMIC DNA]</scope>
    <source>
        <strain evidence="1 2">KNDSW-TSA6</strain>
    </source>
</reference>
<dbReference type="AlphaFoldDB" id="A0A235ENP4"/>
<name>A0A235ENP4_9BURK</name>
<dbReference type="Proteomes" id="UP000215441">
    <property type="component" value="Unassembled WGS sequence"/>
</dbReference>